<proteinExistence type="predicted"/>
<evidence type="ECO:0000313" key="4">
    <source>
        <dbReference type="Proteomes" id="UP001642464"/>
    </source>
</evidence>
<feature type="transmembrane region" description="Helical" evidence="2">
    <location>
        <begin position="344"/>
        <end position="363"/>
    </location>
</feature>
<accession>A0ABP0MGI7</accession>
<protein>
    <submittedName>
        <fullName evidence="3">Uncharacterized protein</fullName>
    </submittedName>
</protein>
<keyword evidence="2" id="KW-1133">Transmembrane helix</keyword>
<feature type="transmembrane region" description="Helical" evidence="2">
    <location>
        <begin position="375"/>
        <end position="404"/>
    </location>
</feature>
<comment type="caution">
    <text evidence="3">The sequence shown here is derived from an EMBL/GenBank/DDBJ whole genome shotgun (WGS) entry which is preliminary data.</text>
</comment>
<feature type="transmembrane region" description="Helical" evidence="2">
    <location>
        <begin position="314"/>
        <end position="338"/>
    </location>
</feature>
<dbReference type="Proteomes" id="UP001642464">
    <property type="component" value="Unassembled WGS sequence"/>
</dbReference>
<evidence type="ECO:0000256" key="1">
    <source>
        <dbReference type="SAM" id="MobiDB-lite"/>
    </source>
</evidence>
<reference evidence="3 4" key="1">
    <citation type="submission" date="2024-02" db="EMBL/GenBank/DDBJ databases">
        <authorList>
            <person name="Chen Y."/>
            <person name="Shah S."/>
            <person name="Dougan E. K."/>
            <person name="Thang M."/>
            <person name="Chan C."/>
        </authorList>
    </citation>
    <scope>NUCLEOTIDE SEQUENCE [LARGE SCALE GENOMIC DNA]</scope>
</reference>
<feature type="transmembrane region" description="Helical" evidence="2">
    <location>
        <begin position="254"/>
        <end position="272"/>
    </location>
</feature>
<organism evidence="3 4">
    <name type="scientific">Durusdinium trenchii</name>
    <dbReference type="NCBI Taxonomy" id="1381693"/>
    <lineage>
        <taxon>Eukaryota</taxon>
        <taxon>Sar</taxon>
        <taxon>Alveolata</taxon>
        <taxon>Dinophyceae</taxon>
        <taxon>Suessiales</taxon>
        <taxon>Symbiodiniaceae</taxon>
        <taxon>Durusdinium</taxon>
    </lineage>
</organism>
<keyword evidence="2" id="KW-0472">Membrane</keyword>
<evidence type="ECO:0000256" key="2">
    <source>
        <dbReference type="SAM" id="Phobius"/>
    </source>
</evidence>
<keyword evidence="4" id="KW-1185">Reference proteome</keyword>
<keyword evidence="2" id="KW-0812">Transmembrane</keyword>
<evidence type="ECO:0000313" key="3">
    <source>
        <dbReference type="EMBL" id="CAK9049265.1"/>
    </source>
</evidence>
<sequence>MLGMLDELLGGPGVGESAHVQYPPPNWLRAEPEPASRPSLRGSISSVESGRRGEQRRKRPEPSPRAHATGEGCGEGGVSSTPHPISQVIAAPVKRSERMAQVQMQVASRDGESYQSVTRTVTFQDMEPVESETTDQEMQTPQEPVRSHRTSSMFGQRISRTFLSGRSLWRYPSTPGQMPRYLQRKFRMKTFALMGFQLALVLAITVLVDYLQLWGAMMPTLGQTPAQVVFYVIGAINFTSILALQNFKDRYPLNYLLLCVTTVLSGIFWGLTRGVTNVTIHFQILAILSFTMAGASIASGILTNLERKIAGPHLLLASILPCWFVGCLIDALLTFLLFKLDPLEVSGAIGFSFLLICILLVDVGKLLDRCRPDDFMAVLVAMNSTLMVVVSIPFFVLTFCFLHSGEAMDRATTEPSVNAESVVPPINEMTAVV</sequence>
<feature type="transmembrane region" description="Helical" evidence="2">
    <location>
        <begin position="190"/>
        <end position="208"/>
    </location>
</feature>
<feature type="transmembrane region" description="Helical" evidence="2">
    <location>
        <begin position="228"/>
        <end position="247"/>
    </location>
</feature>
<feature type="transmembrane region" description="Helical" evidence="2">
    <location>
        <begin position="278"/>
        <end position="302"/>
    </location>
</feature>
<gene>
    <name evidence="3" type="ORF">SCF082_LOCUS27311</name>
</gene>
<feature type="region of interest" description="Disordered" evidence="1">
    <location>
        <begin position="1"/>
        <end position="84"/>
    </location>
</feature>
<feature type="region of interest" description="Disordered" evidence="1">
    <location>
        <begin position="127"/>
        <end position="151"/>
    </location>
</feature>
<dbReference type="EMBL" id="CAXAMM010021112">
    <property type="protein sequence ID" value="CAK9049265.1"/>
    <property type="molecule type" value="Genomic_DNA"/>
</dbReference>
<name>A0ABP0MGI7_9DINO</name>